<comment type="caution">
    <text evidence="5">The sequence shown here is derived from an EMBL/GenBank/DDBJ whole genome shotgun (WGS) entry which is preliminary data.</text>
</comment>
<sequence>MARKVEVTLIDDLDGSKADESVKFALDGVQYEIDLSETNANELRESLKRYVDAGTRVTGGRGRSTGSSSSSRSGGSKGETAAIREWAKQNGYEVSARGRIQASVIEAYRAAQ</sequence>
<dbReference type="InterPro" id="IPR036625">
    <property type="entry name" value="E3-bd_dom_sf"/>
</dbReference>
<reference evidence="6" key="1">
    <citation type="journal article" date="2019" name="Int. J. Syst. Evol. Microbiol.">
        <title>The Global Catalogue of Microorganisms (GCM) 10K type strain sequencing project: providing services to taxonomists for standard genome sequencing and annotation.</title>
        <authorList>
            <consortium name="The Broad Institute Genomics Platform"/>
            <consortium name="The Broad Institute Genome Sequencing Center for Infectious Disease"/>
            <person name="Wu L."/>
            <person name="Ma J."/>
        </authorList>
    </citation>
    <scope>NUCLEOTIDE SEQUENCE [LARGE SCALE GENOMIC DNA]</scope>
    <source>
        <strain evidence="6">JCM 16961</strain>
    </source>
</reference>
<dbReference type="InterPro" id="IPR042261">
    <property type="entry name" value="Lsr2-like_dimerization"/>
</dbReference>
<accession>A0ABP7DVM3</accession>
<dbReference type="InterPro" id="IPR024412">
    <property type="entry name" value="Lsr2_dim_dom"/>
</dbReference>
<name>A0ABP7DVM3_9MICC</name>
<evidence type="ECO:0000259" key="4">
    <source>
        <dbReference type="Pfam" id="PF23359"/>
    </source>
</evidence>
<evidence type="ECO:0000256" key="2">
    <source>
        <dbReference type="SAM" id="MobiDB-lite"/>
    </source>
</evidence>
<feature type="domain" description="Lsr2 DNA-binding" evidence="4">
    <location>
        <begin position="76"/>
        <end position="111"/>
    </location>
</feature>
<dbReference type="Pfam" id="PF23359">
    <property type="entry name" value="Lsr2_DNA-bd"/>
    <property type="match status" value="1"/>
</dbReference>
<dbReference type="Proteomes" id="UP001501536">
    <property type="component" value="Unassembled WGS sequence"/>
</dbReference>
<feature type="region of interest" description="Disordered" evidence="2">
    <location>
        <begin position="54"/>
        <end position="82"/>
    </location>
</feature>
<dbReference type="Gene3D" id="3.30.60.230">
    <property type="entry name" value="Lsr2, dimerization domain"/>
    <property type="match status" value="1"/>
</dbReference>
<evidence type="ECO:0000313" key="6">
    <source>
        <dbReference type="Proteomes" id="UP001501536"/>
    </source>
</evidence>
<feature type="domain" description="Lsr2 dimerization" evidence="3">
    <location>
        <begin position="1"/>
        <end position="57"/>
    </location>
</feature>
<evidence type="ECO:0000313" key="5">
    <source>
        <dbReference type="EMBL" id="GAA3710767.1"/>
    </source>
</evidence>
<evidence type="ECO:0000256" key="1">
    <source>
        <dbReference type="ARBA" id="ARBA00023125"/>
    </source>
</evidence>
<gene>
    <name evidence="5" type="ORF">GCM10022377_25430</name>
</gene>
<dbReference type="EMBL" id="BAABCJ010000006">
    <property type="protein sequence ID" value="GAA3710767.1"/>
    <property type="molecule type" value="Genomic_DNA"/>
</dbReference>
<keyword evidence="1" id="KW-0238">DNA-binding</keyword>
<protein>
    <submittedName>
        <fullName evidence="5">Lsr2 family protein</fullName>
    </submittedName>
</protein>
<dbReference type="RefSeq" id="WP_344885329.1">
    <property type="nucleotide sequence ID" value="NZ_BAABCJ010000006.1"/>
</dbReference>
<evidence type="ECO:0000259" key="3">
    <source>
        <dbReference type="Pfam" id="PF11774"/>
    </source>
</evidence>
<dbReference type="Gene3D" id="4.10.320.10">
    <property type="entry name" value="E3-binding domain"/>
    <property type="match status" value="1"/>
</dbReference>
<organism evidence="5 6">
    <name type="scientific">Zhihengliuella alba</name>
    <dbReference type="NCBI Taxonomy" id="547018"/>
    <lineage>
        <taxon>Bacteria</taxon>
        <taxon>Bacillati</taxon>
        <taxon>Actinomycetota</taxon>
        <taxon>Actinomycetes</taxon>
        <taxon>Micrococcales</taxon>
        <taxon>Micrococcaceae</taxon>
        <taxon>Zhihengliuella</taxon>
    </lineage>
</organism>
<dbReference type="Pfam" id="PF11774">
    <property type="entry name" value="Lsr2"/>
    <property type="match status" value="1"/>
</dbReference>
<feature type="compositionally biased region" description="Low complexity" evidence="2">
    <location>
        <begin position="64"/>
        <end position="74"/>
    </location>
</feature>
<proteinExistence type="predicted"/>
<dbReference type="InterPro" id="IPR055370">
    <property type="entry name" value="Lsr2_DNA-bd"/>
</dbReference>
<keyword evidence="6" id="KW-1185">Reference proteome</keyword>